<protein>
    <submittedName>
        <fullName evidence="2">Acyl-CoA N-acyltransferase</fullName>
    </submittedName>
</protein>
<dbReference type="EMBL" id="ML978162">
    <property type="protein sequence ID" value="KAF2034173.1"/>
    <property type="molecule type" value="Genomic_DNA"/>
</dbReference>
<keyword evidence="3" id="KW-1185">Reference proteome</keyword>
<evidence type="ECO:0000313" key="2">
    <source>
        <dbReference type="EMBL" id="KAF2034173.1"/>
    </source>
</evidence>
<dbReference type="Gene3D" id="3.40.630.30">
    <property type="match status" value="1"/>
</dbReference>
<dbReference type="GO" id="GO:0016747">
    <property type="term" value="F:acyltransferase activity, transferring groups other than amino-acyl groups"/>
    <property type="evidence" value="ECO:0007669"/>
    <property type="project" value="InterPro"/>
</dbReference>
<reference evidence="2" key="1">
    <citation type="journal article" date="2020" name="Stud. Mycol.">
        <title>101 Dothideomycetes genomes: a test case for predicting lifestyles and emergence of pathogens.</title>
        <authorList>
            <person name="Haridas S."/>
            <person name="Albert R."/>
            <person name="Binder M."/>
            <person name="Bloem J."/>
            <person name="Labutti K."/>
            <person name="Salamov A."/>
            <person name="Andreopoulos B."/>
            <person name="Baker S."/>
            <person name="Barry K."/>
            <person name="Bills G."/>
            <person name="Bluhm B."/>
            <person name="Cannon C."/>
            <person name="Castanera R."/>
            <person name="Culley D."/>
            <person name="Daum C."/>
            <person name="Ezra D."/>
            <person name="Gonzalez J."/>
            <person name="Henrissat B."/>
            <person name="Kuo A."/>
            <person name="Liang C."/>
            <person name="Lipzen A."/>
            <person name="Lutzoni F."/>
            <person name="Magnuson J."/>
            <person name="Mondo S."/>
            <person name="Nolan M."/>
            <person name="Ohm R."/>
            <person name="Pangilinan J."/>
            <person name="Park H.-J."/>
            <person name="Ramirez L."/>
            <person name="Alfaro M."/>
            <person name="Sun H."/>
            <person name="Tritt A."/>
            <person name="Yoshinaga Y."/>
            <person name="Zwiers L.-H."/>
            <person name="Turgeon B."/>
            <person name="Goodwin S."/>
            <person name="Spatafora J."/>
            <person name="Crous P."/>
            <person name="Grigoriev I."/>
        </authorList>
    </citation>
    <scope>NUCLEOTIDE SEQUENCE</scope>
    <source>
        <strain evidence="2">CBS 110217</strain>
    </source>
</reference>
<organism evidence="2 3">
    <name type="scientific">Setomelanomma holmii</name>
    <dbReference type="NCBI Taxonomy" id="210430"/>
    <lineage>
        <taxon>Eukaryota</taxon>
        <taxon>Fungi</taxon>
        <taxon>Dikarya</taxon>
        <taxon>Ascomycota</taxon>
        <taxon>Pezizomycotina</taxon>
        <taxon>Dothideomycetes</taxon>
        <taxon>Pleosporomycetidae</taxon>
        <taxon>Pleosporales</taxon>
        <taxon>Pleosporineae</taxon>
        <taxon>Phaeosphaeriaceae</taxon>
        <taxon>Setomelanomma</taxon>
    </lineage>
</organism>
<sequence>MAAEVRPIVQIRLAEFPADKPIVSHLFLAYAQSLPIKLDFQNFDDELASLPGKYAAESGGGVWLACTSSASPKTNTENSLRTEDEENVIGCVALRAFPAPTPTCELKRLYLTPESRGMGVSKVLMDEVLRRARELRYKEMLLDTLSSMTAAKRLYEGYAFVETGKYYDSVDGAVFYKLLL</sequence>
<name>A0A9P4LQF2_9PLEO</name>
<proteinExistence type="predicted"/>
<gene>
    <name evidence="2" type="ORF">EK21DRAFT_57144</name>
</gene>
<evidence type="ECO:0000313" key="3">
    <source>
        <dbReference type="Proteomes" id="UP000799777"/>
    </source>
</evidence>
<dbReference type="PANTHER" id="PTHR43305:SF1">
    <property type="entry name" value="FAMILY N-ACETYLTRANSFERASE, PUTATIVE (AFU_ORTHOLOGUE AFUA_2G01380)-RELATED"/>
    <property type="match status" value="1"/>
</dbReference>
<dbReference type="AlphaFoldDB" id="A0A9P4LQF2"/>
<comment type="caution">
    <text evidence="2">The sequence shown here is derived from an EMBL/GenBank/DDBJ whole genome shotgun (WGS) entry which is preliminary data.</text>
</comment>
<dbReference type="SUPFAM" id="SSF55729">
    <property type="entry name" value="Acyl-CoA N-acyltransferases (Nat)"/>
    <property type="match status" value="1"/>
</dbReference>
<feature type="domain" description="N-acetyltransferase" evidence="1">
    <location>
        <begin position="9"/>
        <end position="180"/>
    </location>
</feature>
<dbReference type="Proteomes" id="UP000799777">
    <property type="component" value="Unassembled WGS sequence"/>
</dbReference>
<dbReference type="OrthoDB" id="41532at2759"/>
<dbReference type="InterPro" id="IPR016181">
    <property type="entry name" value="Acyl_CoA_acyltransferase"/>
</dbReference>
<dbReference type="PANTHER" id="PTHR43305">
    <property type="entry name" value="FAMILY N-ACETYLTRANSFERASE, PUTATIVE (AFU_ORTHOLOGUE AFUA_2G01380)-RELATED"/>
    <property type="match status" value="1"/>
</dbReference>
<dbReference type="PROSITE" id="PS51186">
    <property type="entry name" value="GNAT"/>
    <property type="match status" value="1"/>
</dbReference>
<dbReference type="InterPro" id="IPR000182">
    <property type="entry name" value="GNAT_dom"/>
</dbReference>
<dbReference type="InterPro" id="IPR052777">
    <property type="entry name" value="Acetyltransferase_Enz"/>
</dbReference>
<dbReference type="Pfam" id="PF00583">
    <property type="entry name" value="Acetyltransf_1"/>
    <property type="match status" value="1"/>
</dbReference>
<evidence type="ECO:0000259" key="1">
    <source>
        <dbReference type="PROSITE" id="PS51186"/>
    </source>
</evidence>
<dbReference type="CDD" id="cd04301">
    <property type="entry name" value="NAT_SF"/>
    <property type="match status" value="1"/>
</dbReference>
<accession>A0A9P4LQF2</accession>